<dbReference type="HOGENOM" id="CLU_2925047_0_0_1"/>
<dbReference type="AlphaFoldDB" id="B4GIC7"/>
<gene>
    <name evidence="2" type="primary">Dper\GL16780</name>
    <name evidence="2" type="ORF">Dper_GL16780</name>
</gene>
<protein>
    <submittedName>
        <fullName evidence="2">GL16780</fullName>
    </submittedName>
</protein>
<evidence type="ECO:0000313" key="2">
    <source>
        <dbReference type="EMBL" id="EDW36247.1"/>
    </source>
</evidence>
<evidence type="ECO:0000313" key="3">
    <source>
        <dbReference type="Proteomes" id="UP000008744"/>
    </source>
</evidence>
<evidence type="ECO:0000256" key="1">
    <source>
        <dbReference type="SAM" id="MobiDB-lite"/>
    </source>
</evidence>
<reference evidence="2 3" key="1">
    <citation type="journal article" date="2007" name="Nature">
        <title>Evolution of genes and genomes on the Drosophila phylogeny.</title>
        <authorList>
            <consortium name="Drosophila 12 Genomes Consortium"/>
            <person name="Clark A.G."/>
            <person name="Eisen M.B."/>
            <person name="Smith D.R."/>
            <person name="Bergman C.M."/>
            <person name="Oliver B."/>
            <person name="Markow T.A."/>
            <person name="Kaufman T.C."/>
            <person name="Kellis M."/>
            <person name="Gelbart W."/>
            <person name="Iyer V.N."/>
            <person name="Pollard D.A."/>
            <person name="Sackton T.B."/>
            <person name="Larracuente A.M."/>
            <person name="Singh N.D."/>
            <person name="Abad J.P."/>
            <person name="Abt D.N."/>
            <person name="Adryan B."/>
            <person name="Aguade M."/>
            <person name="Akashi H."/>
            <person name="Anderson W.W."/>
            <person name="Aquadro C.F."/>
            <person name="Ardell D.H."/>
            <person name="Arguello R."/>
            <person name="Artieri C.G."/>
            <person name="Barbash D.A."/>
            <person name="Barker D."/>
            <person name="Barsanti P."/>
            <person name="Batterham P."/>
            <person name="Batzoglou S."/>
            <person name="Begun D."/>
            <person name="Bhutkar A."/>
            <person name="Blanco E."/>
            <person name="Bosak S.A."/>
            <person name="Bradley R.K."/>
            <person name="Brand A.D."/>
            <person name="Brent M.R."/>
            <person name="Brooks A.N."/>
            <person name="Brown R.H."/>
            <person name="Butlin R.K."/>
            <person name="Caggese C."/>
            <person name="Calvi B.R."/>
            <person name="Bernardo de Carvalho A."/>
            <person name="Caspi A."/>
            <person name="Castrezana S."/>
            <person name="Celniker S.E."/>
            <person name="Chang J.L."/>
            <person name="Chapple C."/>
            <person name="Chatterji S."/>
            <person name="Chinwalla A."/>
            <person name="Civetta A."/>
            <person name="Clifton S.W."/>
            <person name="Comeron J.M."/>
            <person name="Costello J.C."/>
            <person name="Coyne J.A."/>
            <person name="Daub J."/>
            <person name="David R.G."/>
            <person name="Delcher A.L."/>
            <person name="Delehaunty K."/>
            <person name="Do C.B."/>
            <person name="Ebling H."/>
            <person name="Edwards K."/>
            <person name="Eickbush T."/>
            <person name="Evans J.D."/>
            <person name="Filipski A."/>
            <person name="Findeiss S."/>
            <person name="Freyhult E."/>
            <person name="Fulton L."/>
            <person name="Fulton R."/>
            <person name="Garcia A.C."/>
            <person name="Gardiner A."/>
            <person name="Garfield D.A."/>
            <person name="Garvin B.E."/>
            <person name="Gibson G."/>
            <person name="Gilbert D."/>
            <person name="Gnerre S."/>
            <person name="Godfrey J."/>
            <person name="Good R."/>
            <person name="Gotea V."/>
            <person name="Gravely B."/>
            <person name="Greenberg A.J."/>
            <person name="Griffiths-Jones S."/>
            <person name="Gross S."/>
            <person name="Guigo R."/>
            <person name="Gustafson E.A."/>
            <person name="Haerty W."/>
            <person name="Hahn M.W."/>
            <person name="Halligan D.L."/>
            <person name="Halpern A.L."/>
            <person name="Halter G.M."/>
            <person name="Han M.V."/>
            <person name="Heger A."/>
            <person name="Hillier L."/>
            <person name="Hinrichs A.S."/>
            <person name="Holmes I."/>
            <person name="Hoskins R.A."/>
            <person name="Hubisz M.J."/>
            <person name="Hultmark D."/>
            <person name="Huntley M.A."/>
            <person name="Jaffe D.B."/>
            <person name="Jagadeeshan S."/>
            <person name="Jeck W.R."/>
            <person name="Johnson J."/>
            <person name="Jones C.D."/>
            <person name="Jordan W.C."/>
            <person name="Karpen G.H."/>
            <person name="Kataoka E."/>
            <person name="Keightley P.D."/>
            <person name="Kheradpour P."/>
            <person name="Kirkness E.F."/>
            <person name="Koerich L.B."/>
            <person name="Kristiansen K."/>
            <person name="Kudrna D."/>
            <person name="Kulathinal R.J."/>
            <person name="Kumar S."/>
            <person name="Kwok R."/>
            <person name="Lander E."/>
            <person name="Langley C.H."/>
            <person name="Lapoint R."/>
            <person name="Lazzaro B.P."/>
            <person name="Lee S.J."/>
            <person name="Levesque L."/>
            <person name="Li R."/>
            <person name="Lin C.F."/>
            <person name="Lin M.F."/>
            <person name="Lindblad-Toh K."/>
            <person name="Llopart A."/>
            <person name="Long M."/>
            <person name="Low L."/>
            <person name="Lozovsky E."/>
            <person name="Lu J."/>
            <person name="Luo M."/>
            <person name="Machado C.A."/>
            <person name="Makalowski W."/>
            <person name="Marzo M."/>
            <person name="Matsuda M."/>
            <person name="Matzkin L."/>
            <person name="McAllister B."/>
            <person name="McBride C.S."/>
            <person name="McKernan B."/>
            <person name="McKernan K."/>
            <person name="Mendez-Lago M."/>
            <person name="Minx P."/>
            <person name="Mollenhauer M.U."/>
            <person name="Montooth K."/>
            <person name="Mount S.M."/>
            <person name="Mu X."/>
            <person name="Myers E."/>
            <person name="Negre B."/>
            <person name="Newfeld S."/>
            <person name="Nielsen R."/>
            <person name="Noor M.A."/>
            <person name="O'Grady P."/>
            <person name="Pachter L."/>
            <person name="Papaceit M."/>
            <person name="Parisi M.J."/>
            <person name="Parisi M."/>
            <person name="Parts L."/>
            <person name="Pedersen J.S."/>
            <person name="Pesole G."/>
            <person name="Phillippy A.M."/>
            <person name="Ponting C.P."/>
            <person name="Pop M."/>
            <person name="Porcelli D."/>
            <person name="Powell J.R."/>
            <person name="Prohaska S."/>
            <person name="Pruitt K."/>
            <person name="Puig M."/>
            <person name="Quesneville H."/>
            <person name="Ram K.R."/>
            <person name="Rand D."/>
            <person name="Rasmussen M.D."/>
            <person name="Reed L.K."/>
            <person name="Reenan R."/>
            <person name="Reily A."/>
            <person name="Remington K.A."/>
            <person name="Rieger T.T."/>
            <person name="Ritchie M.G."/>
            <person name="Robin C."/>
            <person name="Rogers Y.H."/>
            <person name="Rohde C."/>
            <person name="Rozas J."/>
            <person name="Rubenfield M.J."/>
            <person name="Ruiz A."/>
            <person name="Russo S."/>
            <person name="Salzberg S.L."/>
            <person name="Sanchez-Gracia A."/>
            <person name="Saranga D.J."/>
            <person name="Sato H."/>
            <person name="Schaeffer S.W."/>
            <person name="Schatz M.C."/>
            <person name="Schlenke T."/>
            <person name="Schwartz R."/>
            <person name="Segarra C."/>
            <person name="Singh R.S."/>
            <person name="Sirot L."/>
            <person name="Sirota M."/>
            <person name="Sisneros N.B."/>
            <person name="Smith C.D."/>
            <person name="Smith T.F."/>
            <person name="Spieth J."/>
            <person name="Stage D.E."/>
            <person name="Stark A."/>
            <person name="Stephan W."/>
            <person name="Strausberg R.L."/>
            <person name="Strempel S."/>
            <person name="Sturgill D."/>
            <person name="Sutton G."/>
            <person name="Sutton G.G."/>
            <person name="Tao W."/>
            <person name="Teichmann S."/>
            <person name="Tobari Y.N."/>
            <person name="Tomimura Y."/>
            <person name="Tsolas J.M."/>
            <person name="Valente V.L."/>
            <person name="Venter E."/>
            <person name="Venter J.C."/>
            <person name="Vicario S."/>
            <person name="Vieira F.G."/>
            <person name="Vilella A.J."/>
            <person name="Villasante A."/>
            <person name="Walenz B."/>
            <person name="Wang J."/>
            <person name="Wasserman M."/>
            <person name="Watts T."/>
            <person name="Wilson D."/>
            <person name="Wilson R.K."/>
            <person name="Wing R.A."/>
            <person name="Wolfner M.F."/>
            <person name="Wong A."/>
            <person name="Wong G.K."/>
            <person name="Wu C.I."/>
            <person name="Wu G."/>
            <person name="Yamamoto D."/>
            <person name="Yang H.P."/>
            <person name="Yang S.P."/>
            <person name="Yorke J.A."/>
            <person name="Yoshida K."/>
            <person name="Zdobnov E."/>
            <person name="Zhang P."/>
            <person name="Zhang Y."/>
            <person name="Zimin A.V."/>
            <person name="Baldwin J."/>
            <person name="Abdouelleil A."/>
            <person name="Abdulkadir J."/>
            <person name="Abebe A."/>
            <person name="Abera B."/>
            <person name="Abreu J."/>
            <person name="Acer S.C."/>
            <person name="Aftuck L."/>
            <person name="Alexander A."/>
            <person name="An P."/>
            <person name="Anderson E."/>
            <person name="Anderson S."/>
            <person name="Arachi H."/>
            <person name="Azer M."/>
            <person name="Bachantsang P."/>
            <person name="Barry A."/>
            <person name="Bayul T."/>
            <person name="Berlin A."/>
            <person name="Bessette D."/>
            <person name="Bloom T."/>
            <person name="Blye J."/>
            <person name="Boguslavskiy L."/>
            <person name="Bonnet C."/>
            <person name="Boukhgalter B."/>
            <person name="Bourzgui I."/>
            <person name="Brown A."/>
            <person name="Cahill P."/>
            <person name="Channer S."/>
            <person name="Cheshatsang Y."/>
            <person name="Chuda L."/>
            <person name="Citroen M."/>
            <person name="Collymore A."/>
            <person name="Cooke P."/>
            <person name="Costello M."/>
            <person name="D'Aco K."/>
            <person name="Daza R."/>
            <person name="De Haan G."/>
            <person name="DeGray S."/>
            <person name="DeMaso C."/>
            <person name="Dhargay N."/>
            <person name="Dooley K."/>
            <person name="Dooley E."/>
            <person name="Doricent M."/>
            <person name="Dorje P."/>
            <person name="Dorjee K."/>
            <person name="Dupes A."/>
            <person name="Elong R."/>
            <person name="Falk J."/>
            <person name="Farina A."/>
            <person name="Faro S."/>
            <person name="Ferguson D."/>
            <person name="Fisher S."/>
            <person name="Foley C.D."/>
            <person name="Franke A."/>
            <person name="Friedrich D."/>
            <person name="Gadbois L."/>
            <person name="Gearin G."/>
            <person name="Gearin C.R."/>
            <person name="Giannoukos G."/>
            <person name="Goode T."/>
            <person name="Graham J."/>
            <person name="Grandbois E."/>
            <person name="Grewal S."/>
            <person name="Gyaltsen K."/>
            <person name="Hafez N."/>
            <person name="Hagos B."/>
            <person name="Hall J."/>
            <person name="Henson C."/>
            <person name="Hollinger A."/>
            <person name="Honan T."/>
            <person name="Huard M.D."/>
            <person name="Hughes L."/>
            <person name="Hurhula B."/>
            <person name="Husby M.E."/>
            <person name="Kamat A."/>
            <person name="Kanga B."/>
            <person name="Kashin S."/>
            <person name="Khazanovich D."/>
            <person name="Kisner P."/>
            <person name="Lance K."/>
            <person name="Lara M."/>
            <person name="Lee W."/>
            <person name="Lennon N."/>
            <person name="Letendre F."/>
            <person name="LeVine R."/>
            <person name="Lipovsky A."/>
            <person name="Liu X."/>
            <person name="Liu J."/>
            <person name="Liu S."/>
            <person name="Lokyitsang T."/>
            <person name="Lokyitsang Y."/>
            <person name="Lubonja R."/>
            <person name="Lui A."/>
            <person name="MacDonald P."/>
            <person name="Magnisalis V."/>
            <person name="Maru K."/>
            <person name="Matthews C."/>
            <person name="McCusker W."/>
            <person name="McDonough S."/>
            <person name="Mehta T."/>
            <person name="Meldrim J."/>
            <person name="Meneus L."/>
            <person name="Mihai O."/>
            <person name="Mihalev A."/>
            <person name="Mihova T."/>
            <person name="Mittelman R."/>
            <person name="Mlenga V."/>
            <person name="Montmayeur A."/>
            <person name="Mulrain L."/>
            <person name="Navidi A."/>
            <person name="Naylor J."/>
            <person name="Negash T."/>
            <person name="Nguyen T."/>
            <person name="Nguyen N."/>
            <person name="Nicol R."/>
            <person name="Norbu C."/>
            <person name="Norbu N."/>
            <person name="Novod N."/>
            <person name="O'Neill B."/>
            <person name="Osman S."/>
            <person name="Markiewicz E."/>
            <person name="Oyono O.L."/>
            <person name="Patti C."/>
            <person name="Phunkhang P."/>
            <person name="Pierre F."/>
            <person name="Priest M."/>
            <person name="Raghuraman S."/>
            <person name="Rege F."/>
            <person name="Reyes R."/>
            <person name="Rise C."/>
            <person name="Rogov P."/>
            <person name="Ross K."/>
            <person name="Ryan E."/>
            <person name="Settipalli S."/>
            <person name="Shea T."/>
            <person name="Sherpa N."/>
            <person name="Shi L."/>
            <person name="Shih D."/>
            <person name="Sparrow T."/>
            <person name="Spaulding J."/>
            <person name="Stalker J."/>
            <person name="Stange-Thomann N."/>
            <person name="Stavropoulos S."/>
            <person name="Stone C."/>
            <person name="Strader C."/>
            <person name="Tesfaye S."/>
            <person name="Thomson T."/>
            <person name="Thoulutsang Y."/>
            <person name="Thoulutsang D."/>
            <person name="Topham K."/>
            <person name="Topping I."/>
            <person name="Tsamla T."/>
            <person name="Vassiliev H."/>
            <person name="Vo A."/>
            <person name="Wangchuk T."/>
            <person name="Wangdi T."/>
            <person name="Weiand M."/>
            <person name="Wilkinson J."/>
            <person name="Wilson A."/>
            <person name="Yadav S."/>
            <person name="Young G."/>
            <person name="Yu Q."/>
            <person name="Zembek L."/>
            <person name="Zhong D."/>
            <person name="Zimmer A."/>
            <person name="Zwirko Z."/>
            <person name="Jaffe D.B."/>
            <person name="Alvarez P."/>
            <person name="Brockman W."/>
            <person name="Butler J."/>
            <person name="Chin C."/>
            <person name="Gnerre S."/>
            <person name="Grabherr M."/>
            <person name="Kleber M."/>
            <person name="Mauceli E."/>
            <person name="MacCallum I."/>
        </authorList>
    </citation>
    <scope>NUCLEOTIDE SEQUENCE [LARGE SCALE GENOMIC DNA]</scope>
    <source>
        <strain evidence="3">MSH-3 / Tucson 14011-0111.49</strain>
    </source>
</reference>
<keyword evidence="3" id="KW-1185">Reference proteome</keyword>
<feature type="compositionally biased region" description="Low complexity" evidence="1">
    <location>
        <begin position="28"/>
        <end position="37"/>
    </location>
</feature>
<feature type="region of interest" description="Disordered" evidence="1">
    <location>
        <begin position="1"/>
        <end position="37"/>
    </location>
</feature>
<name>B4GIC7_DROPE</name>
<dbReference type="Proteomes" id="UP000008744">
    <property type="component" value="Unassembled WGS sequence"/>
</dbReference>
<feature type="compositionally biased region" description="Low complexity" evidence="1">
    <location>
        <begin position="10"/>
        <end position="21"/>
    </location>
</feature>
<proteinExistence type="predicted"/>
<accession>B4GIC7</accession>
<sequence length="61" mass="6929">MQHHHHHHQQQQQHQSHLHQSCPDLDMQQHQLQLGLQQHRQDYASGPLGGGVGGAVHHTIS</sequence>
<dbReference type="EMBL" id="CH479183">
    <property type="protein sequence ID" value="EDW36247.1"/>
    <property type="molecule type" value="Genomic_DNA"/>
</dbReference>
<organism evidence="3">
    <name type="scientific">Drosophila persimilis</name>
    <name type="common">Fruit fly</name>
    <dbReference type="NCBI Taxonomy" id="7234"/>
    <lineage>
        <taxon>Eukaryota</taxon>
        <taxon>Metazoa</taxon>
        <taxon>Ecdysozoa</taxon>
        <taxon>Arthropoda</taxon>
        <taxon>Hexapoda</taxon>
        <taxon>Insecta</taxon>
        <taxon>Pterygota</taxon>
        <taxon>Neoptera</taxon>
        <taxon>Endopterygota</taxon>
        <taxon>Diptera</taxon>
        <taxon>Brachycera</taxon>
        <taxon>Muscomorpha</taxon>
        <taxon>Ephydroidea</taxon>
        <taxon>Drosophilidae</taxon>
        <taxon>Drosophila</taxon>
        <taxon>Sophophora</taxon>
    </lineage>
</organism>
<feature type="region of interest" description="Disordered" evidence="1">
    <location>
        <begin position="42"/>
        <end position="61"/>
    </location>
</feature>